<dbReference type="InterPro" id="IPR016177">
    <property type="entry name" value="DNA-bd_dom_sf"/>
</dbReference>
<dbReference type="PRINTS" id="PR00367">
    <property type="entry name" value="ETHRSPELEMNT"/>
</dbReference>
<evidence type="ECO:0000256" key="6">
    <source>
        <dbReference type="ARBA" id="ARBA00023242"/>
    </source>
</evidence>
<keyword evidence="10" id="KW-1185">Reference proteome</keyword>
<dbReference type="CDD" id="cd00018">
    <property type="entry name" value="AP2"/>
    <property type="match status" value="1"/>
</dbReference>
<dbReference type="AlphaFoldDB" id="A0A8T2TY10"/>
<comment type="similarity">
    <text evidence="7">Belongs to the AP2/ERF transcription factor family. ERF subfamily.</text>
</comment>
<dbReference type="GO" id="GO:0003700">
    <property type="term" value="F:DNA-binding transcription factor activity"/>
    <property type="evidence" value="ECO:0007669"/>
    <property type="project" value="InterPro"/>
</dbReference>
<accession>A0A8T2TY10</accession>
<comment type="subcellular location">
    <subcellularLocation>
        <location evidence="1">Nucleus</location>
    </subcellularLocation>
</comment>
<reference evidence="9" key="1">
    <citation type="submission" date="2021-08" db="EMBL/GenBank/DDBJ databases">
        <title>WGS assembly of Ceratopteris richardii.</title>
        <authorList>
            <person name="Marchant D.B."/>
            <person name="Chen G."/>
            <person name="Jenkins J."/>
            <person name="Shu S."/>
            <person name="Leebens-Mack J."/>
            <person name="Grimwood J."/>
            <person name="Schmutz J."/>
            <person name="Soltis P."/>
            <person name="Soltis D."/>
            <person name="Chen Z.-H."/>
        </authorList>
    </citation>
    <scope>NUCLEOTIDE SEQUENCE</scope>
    <source>
        <strain evidence="9">Whitten #5841</strain>
        <tissue evidence="9">Leaf</tissue>
    </source>
</reference>
<evidence type="ECO:0000256" key="4">
    <source>
        <dbReference type="ARBA" id="ARBA00023125"/>
    </source>
</evidence>
<dbReference type="PANTHER" id="PTHR31657">
    <property type="entry name" value="ETHYLENE-RESPONSIVE TRANSCRIPTION FACTOR ERF061"/>
    <property type="match status" value="1"/>
</dbReference>
<organism evidence="9 10">
    <name type="scientific">Ceratopteris richardii</name>
    <name type="common">Triangle waterfern</name>
    <dbReference type="NCBI Taxonomy" id="49495"/>
    <lineage>
        <taxon>Eukaryota</taxon>
        <taxon>Viridiplantae</taxon>
        <taxon>Streptophyta</taxon>
        <taxon>Embryophyta</taxon>
        <taxon>Tracheophyta</taxon>
        <taxon>Polypodiopsida</taxon>
        <taxon>Polypodiidae</taxon>
        <taxon>Polypodiales</taxon>
        <taxon>Pteridineae</taxon>
        <taxon>Pteridaceae</taxon>
        <taxon>Parkerioideae</taxon>
        <taxon>Ceratopteris</taxon>
    </lineage>
</organism>
<dbReference type="SMART" id="SM00380">
    <property type="entry name" value="AP2"/>
    <property type="match status" value="1"/>
</dbReference>
<dbReference type="InterPro" id="IPR051758">
    <property type="entry name" value="ERF/AP2-like"/>
</dbReference>
<dbReference type="OrthoDB" id="663856at2759"/>
<dbReference type="PANTHER" id="PTHR31657:SF78">
    <property type="entry name" value="ETHYLENE-RESPONSIVE TRANSCRIPTION FACTOR ERF060"/>
    <property type="match status" value="1"/>
</dbReference>
<sequence>MAQCAGPFPCFLNFSDWLLCRPDDGNEPQPSNIPVPLRTGEELQDAVRPYAPTLPFASCQSRLSHLPASPDSSSGSSASGLGNVEDMCCLSHEQPVQKSSTSSSIYGCAADLRSSISARNINTLSQIHRNLVSSDRCIKALSNNLSGWATHELNSTYAQYQQPFLQNTPVSIPFASDLYADMQDSRCKFLNFGPTAVPMKHVNRKPMKLYRGVRQRHWGKWVAEIRLPRNRTRLWLGTFDTAEQAALAYDRAAFKLRGDRARLNFPSALQRTSLPLDGFVLSESMICTLDAKLDAIIADQVAKPVPKRQDIQSASGKCGSVSGYREAAMAQNKCPKEEMTDDMSSFDDLEEGSLIQSFMGTDNGANIPEILSSPEDTRTMESIDEPDTVDRLADLLEHSWEPQVQCTLNPARSIDIETILNIISGSNPASDKTTIR</sequence>
<dbReference type="SUPFAM" id="SSF54171">
    <property type="entry name" value="DNA-binding domain"/>
    <property type="match status" value="1"/>
</dbReference>
<dbReference type="Proteomes" id="UP000825935">
    <property type="component" value="Chromosome 10"/>
</dbReference>
<keyword evidence="6" id="KW-0539">Nucleus</keyword>
<dbReference type="GO" id="GO:0000976">
    <property type="term" value="F:transcription cis-regulatory region binding"/>
    <property type="evidence" value="ECO:0007669"/>
    <property type="project" value="UniProtKB-ARBA"/>
</dbReference>
<keyword evidence="4" id="KW-0238">DNA-binding</keyword>
<dbReference type="EMBL" id="CM035415">
    <property type="protein sequence ID" value="KAH7426536.1"/>
    <property type="molecule type" value="Genomic_DNA"/>
</dbReference>
<proteinExistence type="inferred from homology"/>
<evidence type="ECO:0000256" key="1">
    <source>
        <dbReference type="ARBA" id="ARBA00004123"/>
    </source>
</evidence>
<keyword evidence="3" id="KW-0805">Transcription regulation</keyword>
<evidence type="ECO:0000256" key="3">
    <source>
        <dbReference type="ARBA" id="ARBA00023015"/>
    </source>
</evidence>
<dbReference type="Pfam" id="PF00847">
    <property type="entry name" value="AP2"/>
    <property type="match status" value="1"/>
</dbReference>
<name>A0A8T2TY10_CERRI</name>
<evidence type="ECO:0000313" key="9">
    <source>
        <dbReference type="EMBL" id="KAH7426536.1"/>
    </source>
</evidence>
<evidence type="ECO:0000313" key="10">
    <source>
        <dbReference type="Proteomes" id="UP000825935"/>
    </source>
</evidence>
<keyword evidence="2" id="KW-0936">Ethylene signaling pathway</keyword>
<protein>
    <recommendedName>
        <fullName evidence="8">AP2/ERF domain-containing protein</fullName>
    </recommendedName>
</protein>
<dbReference type="InterPro" id="IPR036955">
    <property type="entry name" value="AP2/ERF_dom_sf"/>
</dbReference>
<dbReference type="GO" id="GO:0005634">
    <property type="term" value="C:nucleus"/>
    <property type="evidence" value="ECO:0007669"/>
    <property type="project" value="UniProtKB-SubCell"/>
</dbReference>
<evidence type="ECO:0000256" key="2">
    <source>
        <dbReference type="ARBA" id="ARBA00022745"/>
    </source>
</evidence>
<dbReference type="GO" id="GO:0009873">
    <property type="term" value="P:ethylene-activated signaling pathway"/>
    <property type="evidence" value="ECO:0007669"/>
    <property type="project" value="UniProtKB-KW"/>
</dbReference>
<keyword evidence="5" id="KW-0804">Transcription</keyword>
<evidence type="ECO:0000259" key="8">
    <source>
        <dbReference type="PROSITE" id="PS51032"/>
    </source>
</evidence>
<dbReference type="FunFam" id="3.30.730.10:FF:000001">
    <property type="entry name" value="Ethylene-responsive transcription factor 2"/>
    <property type="match status" value="1"/>
</dbReference>
<dbReference type="InterPro" id="IPR001471">
    <property type="entry name" value="AP2/ERF_dom"/>
</dbReference>
<gene>
    <name evidence="9" type="ORF">KP509_10G005000</name>
</gene>
<dbReference type="Gene3D" id="3.30.730.10">
    <property type="entry name" value="AP2/ERF domain"/>
    <property type="match status" value="1"/>
</dbReference>
<comment type="caution">
    <text evidence="9">The sequence shown here is derived from an EMBL/GenBank/DDBJ whole genome shotgun (WGS) entry which is preliminary data.</text>
</comment>
<dbReference type="PROSITE" id="PS51032">
    <property type="entry name" value="AP2_ERF"/>
    <property type="match status" value="1"/>
</dbReference>
<evidence type="ECO:0000256" key="5">
    <source>
        <dbReference type="ARBA" id="ARBA00023163"/>
    </source>
</evidence>
<evidence type="ECO:0000256" key="7">
    <source>
        <dbReference type="ARBA" id="ARBA00024343"/>
    </source>
</evidence>
<feature type="domain" description="AP2/ERF" evidence="8">
    <location>
        <begin position="209"/>
        <end position="266"/>
    </location>
</feature>